<keyword evidence="1" id="KW-0677">Repeat</keyword>
<feature type="repeat" description="TPR" evidence="3">
    <location>
        <begin position="471"/>
        <end position="504"/>
    </location>
</feature>
<evidence type="ECO:0000313" key="6">
    <source>
        <dbReference type="EMBL" id="MEP1060626.1"/>
    </source>
</evidence>
<dbReference type="SMART" id="SM00220">
    <property type="entry name" value="S_TKc"/>
    <property type="match status" value="1"/>
</dbReference>
<dbReference type="Pfam" id="PF13432">
    <property type="entry name" value="TPR_16"/>
    <property type="match status" value="4"/>
</dbReference>
<dbReference type="InterPro" id="IPR011990">
    <property type="entry name" value="TPR-like_helical_dom_sf"/>
</dbReference>
<gene>
    <name evidence="6" type="ORF">NDI38_19520</name>
</gene>
<reference evidence="6 7" key="1">
    <citation type="submission" date="2022-04" db="EMBL/GenBank/DDBJ databases">
        <title>Positive selection, recombination, and allopatry shape intraspecific diversity of widespread and dominant cyanobacteria.</title>
        <authorList>
            <person name="Wei J."/>
            <person name="Shu W."/>
            <person name="Hu C."/>
        </authorList>
    </citation>
    <scope>NUCLEOTIDE SEQUENCE [LARGE SCALE GENOMIC DNA]</scope>
    <source>
        <strain evidence="6 7">AS-A4</strain>
    </source>
</reference>
<evidence type="ECO:0000256" key="4">
    <source>
        <dbReference type="PROSITE-ProRule" id="PRU10141"/>
    </source>
</evidence>
<dbReference type="PROSITE" id="PS50293">
    <property type="entry name" value="TPR_REGION"/>
    <property type="match status" value="2"/>
</dbReference>
<dbReference type="InterPro" id="IPR011009">
    <property type="entry name" value="Kinase-like_dom_sf"/>
</dbReference>
<dbReference type="RefSeq" id="WP_190448620.1">
    <property type="nucleotide sequence ID" value="NZ_JAMPLM010000020.1"/>
</dbReference>
<dbReference type="Pfam" id="PF00069">
    <property type="entry name" value="Pkinase"/>
    <property type="match status" value="1"/>
</dbReference>
<dbReference type="PANTHER" id="PTHR44943:SF8">
    <property type="entry name" value="TPR REPEAT-CONTAINING PROTEIN MJ0263"/>
    <property type="match status" value="1"/>
</dbReference>
<dbReference type="InterPro" id="IPR002088">
    <property type="entry name" value="Prenyl_trans_a"/>
</dbReference>
<evidence type="ECO:0000256" key="1">
    <source>
        <dbReference type="ARBA" id="ARBA00022737"/>
    </source>
</evidence>
<dbReference type="SUPFAM" id="SSF48452">
    <property type="entry name" value="TPR-like"/>
    <property type="match status" value="2"/>
</dbReference>
<dbReference type="Gene3D" id="1.25.40.10">
    <property type="entry name" value="Tetratricopeptide repeat domain"/>
    <property type="match status" value="6"/>
</dbReference>
<dbReference type="Proteomes" id="UP001476950">
    <property type="component" value="Unassembled WGS sequence"/>
</dbReference>
<dbReference type="Gene3D" id="3.30.200.20">
    <property type="entry name" value="Phosphorylase Kinase, domain 1"/>
    <property type="match status" value="1"/>
</dbReference>
<dbReference type="Gene3D" id="1.10.510.10">
    <property type="entry name" value="Transferase(Phosphotransferase) domain 1"/>
    <property type="match status" value="1"/>
</dbReference>
<feature type="domain" description="Protein kinase" evidence="5">
    <location>
        <begin position="10"/>
        <end position="268"/>
    </location>
</feature>
<evidence type="ECO:0000259" key="5">
    <source>
        <dbReference type="PROSITE" id="PS50011"/>
    </source>
</evidence>
<dbReference type="PROSITE" id="PS00107">
    <property type="entry name" value="PROTEIN_KINASE_ATP"/>
    <property type="match status" value="1"/>
</dbReference>
<keyword evidence="4" id="KW-0547">Nucleotide-binding</keyword>
<dbReference type="InterPro" id="IPR051685">
    <property type="entry name" value="Ycf3/AcsC/BcsC/TPR_MFPF"/>
</dbReference>
<dbReference type="CDD" id="cd14014">
    <property type="entry name" value="STKc_PknB_like"/>
    <property type="match status" value="1"/>
</dbReference>
<dbReference type="SUPFAM" id="SSF56112">
    <property type="entry name" value="Protein kinase-like (PK-like)"/>
    <property type="match status" value="1"/>
</dbReference>
<sequence>MLGKILGGRYQIIRHLGGGGFGQTYLAGDLHLPGKPQCVVKQLKPRMTDPEALQAARRLFDSEAEALYALGNHEQIPRLFAHFEEGQDFYLVQEFIEGQVLSRELKIQPQFAEIEVIHLLQDLLTVLEFVHQQQVVHRDIKPSNLIRRESDRRLILIDFGAVKQIGVQSLDADEASVTIAVGSSGYMPNEQLAGKPRFSSDVYAVGMLAIQCLTGIYPKKLREDPKTSEIIWRDQVQVSPEFANMLDMMVRYDYRQRYESAKEALEVLRSLTTTAPVAAVLAEPTVVSFDGHLAWLERGDDLFQRQRYKEAIVAYDRVIQAKPDDDVAWFKRGMALENLKRHDDAAASYERVVQLHPHDYLAWYKHACVLVLLQRYDDALPSFERVVQLQPANYWAWHDRGKVLENLQQADEAIASYDRAVQLKPDFQLAVESRKQLLSQLRRVDTLYHLQHYDEALASCDRTIEQDPDDALAWFMRGMALDNLQRYEEAVVAYDRVVELQPDDYVVWFKRGTIMEKLLRYEEAVASYYKVVQIQPDNYWAWYDRGRLLESLHQHEASIASYDRAMQLKPDFQEAVEGRRRVLQQLKSGETVPLEEDDATIASTYQPGGVYKQAAIDLKAHHFQDVLKEYRDRLHPESFLPAPGAEETVISKPKRTEASGVHQLDGSEDTIVSLPKTEDDFQQGASGTQRLEVARPATSTAMNGAGYDRWLNKGRTLEKQKRYAEALNAYDQARELRPDDAALWRCRGNVLYGLERYEEAIVSYQQALTLKPDDEAIYCCVGGAFVRLKHHQDALTCFEQAIQLKPNSHIAWYWRGRALYELRQYADAVQSLEQALTIKPEFQPAMSDRDRIQHQLRALELQT</sequence>
<dbReference type="Pfam" id="PF13371">
    <property type="entry name" value="TPR_9"/>
    <property type="match status" value="1"/>
</dbReference>
<dbReference type="PROSITE" id="PS51147">
    <property type="entry name" value="PFTA"/>
    <property type="match status" value="1"/>
</dbReference>
<dbReference type="Pfam" id="PF01239">
    <property type="entry name" value="PPTA"/>
    <property type="match status" value="1"/>
</dbReference>
<comment type="caution">
    <text evidence="6">The sequence shown here is derived from an EMBL/GenBank/DDBJ whole genome shotgun (WGS) entry which is preliminary data.</text>
</comment>
<feature type="repeat" description="TPR" evidence="3">
    <location>
        <begin position="809"/>
        <end position="842"/>
    </location>
</feature>
<proteinExistence type="predicted"/>
<feature type="repeat" description="TPR" evidence="3">
    <location>
        <begin position="326"/>
        <end position="359"/>
    </location>
</feature>
<feature type="repeat" description="TPR" evidence="3">
    <location>
        <begin position="292"/>
        <end position="325"/>
    </location>
</feature>
<feature type="repeat" description="TPR" evidence="3">
    <location>
        <begin position="707"/>
        <end position="740"/>
    </location>
</feature>
<protein>
    <submittedName>
        <fullName evidence="6">Tetratricopeptide repeat protein</fullName>
    </submittedName>
</protein>
<dbReference type="SUPFAM" id="SSF48439">
    <property type="entry name" value="Protein prenylyltransferase"/>
    <property type="match status" value="1"/>
</dbReference>
<evidence type="ECO:0000256" key="3">
    <source>
        <dbReference type="PROSITE-ProRule" id="PRU00339"/>
    </source>
</evidence>
<feature type="repeat" description="TPR" evidence="3">
    <location>
        <begin position="505"/>
        <end position="538"/>
    </location>
</feature>
<dbReference type="SMART" id="SM00028">
    <property type="entry name" value="TPR"/>
    <property type="match status" value="12"/>
</dbReference>
<dbReference type="PROSITE" id="PS50011">
    <property type="entry name" value="PROTEIN_KINASE_DOM"/>
    <property type="match status" value="1"/>
</dbReference>
<keyword evidence="4" id="KW-0067">ATP-binding</keyword>
<dbReference type="PANTHER" id="PTHR44943">
    <property type="entry name" value="CELLULOSE SYNTHASE OPERON PROTEIN C"/>
    <property type="match status" value="1"/>
</dbReference>
<evidence type="ECO:0000256" key="2">
    <source>
        <dbReference type="ARBA" id="ARBA00022803"/>
    </source>
</evidence>
<name>A0ABV0KN09_9CYAN</name>
<feature type="repeat" description="TPR" evidence="3">
    <location>
        <begin position="539"/>
        <end position="572"/>
    </location>
</feature>
<organism evidence="6 7">
    <name type="scientific">Stenomitos frigidus AS-A4</name>
    <dbReference type="NCBI Taxonomy" id="2933935"/>
    <lineage>
        <taxon>Bacteria</taxon>
        <taxon>Bacillati</taxon>
        <taxon>Cyanobacteriota</taxon>
        <taxon>Cyanophyceae</taxon>
        <taxon>Leptolyngbyales</taxon>
        <taxon>Leptolyngbyaceae</taxon>
        <taxon>Stenomitos</taxon>
    </lineage>
</organism>
<keyword evidence="7" id="KW-1185">Reference proteome</keyword>
<accession>A0ABV0KN09</accession>
<feature type="repeat" description="TPR" evidence="3">
    <location>
        <begin position="741"/>
        <end position="774"/>
    </location>
</feature>
<feature type="binding site" evidence="4">
    <location>
        <position position="41"/>
    </location>
    <ligand>
        <name>ATP</name>
        <dbReference type="ChEBI" id="CHEBI:30616"/>
    </ligand>
</feature>
<dbReference type="PROSITE" id="PS50005">
    <property type="entry name" value="TPR"/>
    <property type="match status" value="11"/>
</dbReference>
<dbReference type="InterPro" id="IPR017441">
    <property type="entry name" value="Protein_kinase_ATP_BS"/>
</dbReference>
<feature type="repeat" description="TPR" evidence="3">
    <location>
        <begin position="394"/>
        <end position="427"/>
    </location>
</feature>
<evidence type="ECO:0000313" key="7">
    <source>
        <dbReference type="Proteomes" id="UP001476950"/>
    </source>
</evidence>
<feature type="repeat" description="TPR" evidence="3">
    <location>
        <begin position="360"/>
        <end position="393"/>
    </location>
</feature>
<feature type="repeat" description="TPR" evidence="3">
    <location>
        <begin position="775"/>
        <end position="808"/>
    </location>
</feature>
<dbReference type="EMBL" id="JAMPLM010000020">
    <property type="protein sequence ID" value="MEP1060626.1"/>
    <property type="molecule type" value="Genomic_DNA"/>
</dbReference>
<dbReference type="InterPro" id="IPR019734">
    <property type="entry name" value="TPR_rpt"/>
</dbReference>
<dbReference type="InterPro" id="IPR000719">
    <property type="entry name" value="Prot_kinase_dom"/>
</dbReference>
<keyword evidence="2 3" id="KW-0802">TPR repeat</keyword>